<evidence type="ECO:0000256" key="3">
    <source>
        <dbReference type="ARBA" id="ARBA00022729"/>
    </source>
</evidence>
<comment type="caution">
    <text evidence="7">The sequence shown here is derived from an EMBL/GenBank/DDBJ whole genome shotgun (WGS) entry which is preliminary data.</text>
</comment>
<protein>
    <submittedName>
        <fullName evidence="7">MipA/OmpV family protein</fullName>
    </submittedName>
</protein>
<organism evidence="7 8">
    <name type="scientific">Paracoccus mangrovi</name>
    <dbReference type="NCBI Taxonomy" id="1715645"/>
    <lineage>
        <taxon>Bacteria</taxon>
        <taxon>Pseudomonadati</taxon>
        <taxon>Pseudomonadota</taxon>
        <taxon>Alphaproteobacteria</taxon>
        <taxon>Rhodobacterales</taxon>
        <taxon>Paracoccaceae</taxon>
        <taxon>Paracoccus</taxon>
    </lineage>
</organism>
<dbReference type="RefSeq" id="WP_377745173.1">
    <property type="nucleotide sequence ID" value="NZ_JBHRXJ010000010.1"/>
</dbReference>
<evidence type="ECO:0000256" key="4">
    <source>
        <dbReference type="ARBA" id="ARBA00023136"/>
    </source>
</evidence>
<dbReference type="Pfam" id="PF06629">
    <property type="entry name" value="MipA"/>
    <property type="match status" value="1"/>
</dbReference>
<keyword evidence="3 6" id="KW-0732">Signal</keyword>
<evidence type="ECO:0000256" key="2">
    <source>
        <dbReference type="ARBA" id="ARBA00005722"/>
    </source>
</evidence>
<gene>
    <name evidence="7" type="ORF">ACFOMH_13960</name>
</gene>
<keyword evidence="8" id="KW-1185">Reference proteome</keyword>
<sequence>MRIAAFALITAVALPMAAQAQWLNAFDQLSFDAGLGASYGPGYLGADENDAEPWFILRNVTLGEGGEEKQGFSIIPSLNYLGKRDAADYDDLNGMDDISRAYELGFKLSYVSGPFTSYTHIRKGFGGHHGVVGQIGTRYRHDFGDRLTFWAGAELQAGDDEFTDTYFGVSADEAVTSGYDEYSPGGGFYEANLNLEARYMLNDDWAVLGRAKYGRLLEDAADSPLVKDKNQPEISIGIVRHLNFSF</sequence>
<dbReference type="PANTHER" id="PTHR38776">
    <property type="entry name" value="MLTA-INTERACTING PROTEIN-RELATED"/>
    <property type="match status" value="1"/>
</dbReference>
<keyword evidence="4" id="KW-0472">Membrane</keyword>
<comment type="subcellular location">
    <subcellularLocation>
        <location evidence="1">Cell outer membrane</location>
    </subcellularLocation>
</comment>
<evidence type="ECO:0000256" key="6">
    <source>
        <dbReference type="SAM" id="SignalP"/>
    </source>
</evidence>
<dbReference type="InterPro" id="IPR010583">
    <property type="entry name" value="MipA"/>
</dbReference>
<dbReference type="PANTHER" id="PTHR38776:SF1">
    <property type="entry name" value="MLTA-INTERACTING PROTEIN-RELATED"/>
    <property type="match status" value="1"/>
</dbReference>
<evidence type="ECO:0000313" key="7">
    <source>
        <dbReference type="EMBL" id="MFC3529281.1"/>
    </source>
</evidence>
<dbReference type="Proteomes" id="UP001595721">
    <property type="component" value="Unassembled WGS sequence"/>
</dbReference>
<reference evidence="8" key="1">
    <citation type="journal article" date="2019" name="Int. J. Syst. Evol. Microbiol.">
        <title>The Global Catalogue of Microorganisms (GCM) 10K type strain sequencing project: providing services to taxonomists for standard genome sequencing and annotation.</title>
        <authorList>
            <consortium name="The Broad Institute Genomics Platform"/>
            <consortium name="The Broad Institute Genome Sequencing Center for Infectious Disease"/>
            <person name="Wu L."/>
            <person name="Ma J."/>
        </authorList>
    </citation>
    <scope>NUCLEOTIDE SEQUENCE [LARGE SCALE GENOMIC DNA]</scope>
    <source>
        <strain evidence="8">KCTC 42899</strain>
    </source>
</reference>
<evidence type="ECO:0000313" key="8">
    <source>
        <dbReference type="Proteomes" id="UP001595721"/>
    </source>
</evidence>
<evidence type="ECO:0000256" key="1">
    <source>
        <dbReference type="ARBA" id="ARBA00004442"/>
    </source>
</evidence>
<proteinExistence type="inferred from homology"/>
<name>A0ABV7R7M3_9RHOB</name>
<dbReference type="EMBL" id="JBHRXJ010000010">
    <property type="protein sequence ID" value="MFC3529281.1"/>
    <property type="molecule type" value="Genomic_DNA"/>
</dbReference>
<accession>A0ABV7R7M3</accession>
<feature type="signal peptide" evidence="6">
    <location>
        <begin position="1"/>
        <end position="20"/>
    </location>
</feature>
<keyword evidence="5" id="KW-0998">Cell outer membrane</keyword>
<feature type="chain" id="PRO_5045966371" evidence="6">
    <location>
        <begin position="21"/>
        <end position="246"/>
    </location>
</feature>
<comment type="similarity">
    <text evidence="2">Belongs to the MipA/OmpV family.</text>
</comment>
<evidence type="ECO:0000256" key="5">
    <source>
        <dbReference type="ARBA" id="ARBA00023237"/>
    </source>
</evidence>